<reference evidence="1 2" key="1">
    <citation type="journal article" date="2019" name="Commun. Biol.">
        <title>The bagworm genome reveals a unique fibroin gene that provides high tensile strength.</title>
        <authorList>
            <person name="Kono N."/>
            <person name="Nakamura H."/>
            <person name="Ohtoshi R."/>
            <person name="Tomita M."/>
            <person name="Numata K."/>
            <person name="Arakawa K."/>
        </authorList>
    </citation>
    <scope>NUCLEOTIDE SEQUENCE [LARGE SCALE GENOMIC DNA]</scope>
</reference>
<accession>A0A4C1XLE6</accession>
<sequence length="78" mass="8202">MLVHLEKNGQETQGLFFLLINTSSCPPITRRYGGSEGALSASQEPISSADPVLGLINILPFSRFTSAAPKINLASGGN</sequence>
<organism evidence="1 2">
    <name type="scientific">Eumeta variegata</name>
    <name type="common">Bagworm moth</name>
    <name type="synonym">Eumeta japonica</name>
    <dbReference type="NCBI Taxonomy" id="151549"/>
    <lineage>
        <taxon>Eukaryota</taxon>
        <taxon>Metazoa</taxon>
        <taxon>Ecdysozoa</taxon>
        <taxon>Arthropoda</taxon>
        <taxon>Hexapoda</taxon>
        <taxon>Insecta</taxon>
        <taxon>Pterygota</taxon>
        <taxon>Neoptera</taxon>
        <taxon>Endopterygota</taxon>
        <taxon>Lepidoptera</taxon>
        <taxon>Glossata</taxon>
        <taxon>Ditrysia</taxon>
        <taxon>Tineoidea</taxon>
        <taxon>Psychidae</taxon>
        <taxon>Oiketicinae</taxon>
        <taxon>Eumeta</taxon>
    </lineage>
</organism>
<keyword evidence="2" id="KW-1185">Reference proteome</keyword>
<gene>
    <name evidence="1" type="ORF">EVAR_59882_1</name>
</gene>
<dbReference type="Proteomes" id="UP000299102">
    <property type="component" value="Unassembled WGS sequence"/>
</dbReference>
<comment type="caution">
    <text evidence="1">The sequence shown here is derived from an EMBL/GenBank/DDBJ whole genome shotgun (WGS) entry which is preliminary data.</text>
</comment>
<protein>
    <submittedName>
        <fullName evidence="1">Uncharacterized protein</fullName>
    </submittedName>
</protein>
<name>A0A4C1XLE6_EUMVA</name>
<dbReference type="AlphaFoldDB" id="A0A4C1XLE6"/>
<proteinExistence type="predicted"/>
<evidence type="ECO:0000313" key="2">
    <source>
        <dbReference type="Proteomes" id="UP000299102"/>
    </source>
</evidence>
<dbReference type="EMBL" id="BGZK01000906">
    <property type="protein sequence ID" value="GBP64716.1"/>
    <property type="molecule type" value="Genomic_DNA"/>
</dbReference>
<evidence type="ECO:0000313" key="1">
    <source>
        <dbReference type="EMBL" id="GBP64716.1"/>
    </source>
</evidence>